<keyword evidence="2 4" id="KW-0479">Metal-binding</keyword>
<keyword evidence="4" id="KW-0500">Molybdenum</keyword>
<sequence>MTLASRRIALLLCALPLLACGTTGQQTGGGPEGASGELTIFAAASLTEGFTELGTRFEQANPGVTVRLSFAGSGALVHQLAEGAPADVLATADVPTMDRAVDAGVVAQDPVLFAANRLRIAVPPDNPADVEGLEDLAEAGNTVALCAAEVPCGAATAAVFDVAELTPAPDTEEQDVKAVLTKVVLGEADAGLVYRTDVGSAGETVVGIDFPESQDVVNDYPIALVEDAPQAGLAESFIEFVRSARGTEVLTELGFEAP</sequence>
<evidence type="ECO:0000313" key="6">
    <source>
        <dbReference type="EMBL" id="AOS62413.1"/>
    </source>
</evidence>
<feature type="chain" id="PRO_5042183497" evidence="5">
    <location>
        <begin position="20"/>
        <end position="258"/>
    </location>
</feature>
<evidence type="ECO:0000256" key="2">
    <source>
        <dbReference type="ARBA" id="ARBA00022723"/>
    </source>
</evidence>
<organism evidence="6 7">
    <name type="scientific">Actinoalloteichus hymeniacidonis</name>
    <dbReference type="NCBI Taxonomy" id="340345"/>
    <lineage>
        <taxon>Bacteria</taxon>
        <taxon>Bacillati</taxon>
        <taxon>Actinomycetota</taxon>
        <taxon>Actinomycetes</taxon>
        <taxon>Pseudonocardiales</taxon>
        <taxon>Pseudonocardiaceae</taxon>
        <taxon>Actinoalloteichus</taxon>
    </lineage>
</organism>
<evidence type="ECO:0000256" key="3">
    <source>
        <dbReference type="ARBA" id="ARBA00022729"/>
    </source>
</evidence>
<feature type="signal peptide" evidence="5">
    <location>
        <begin position="1"/>
        <end position="19"/>
    </location>
</feature>
<dbReference type="PANTHER" id="PTHR30632">
    <property type="entry name" value="MOLYBDATE-BINDING PERIPLASMIC PROTEIN"/>
    <property type="match status" value="1"/>
</dbReference>
<evidence type="ECO:0000256" key="5">
    <source>
        <dbReference type="SAM" id="SignalP"/>
    </source>
</evidence>
<evidence type="ECO:0000256" key="1">
    <source>
        <dbReference type="ARBA" id="ARBA00009175"/>
    </source>
</evidence>
<dbReference type="GO" id="GO:0030973">
    <property type="term" value="F:molybdate ion binding"/>
    <property type="evidence" value="ECO:0007669"/>
    <property type="project" value="TreeGrafter"/>
</dbReference>
<comment type="similarity">
    <text evidence="1">Belongs to the bacterial solute-binding protein ModA family.</text>
</comment>
<dbReference type="Proteomes" id="UP000095210">
    <property type="component" value="Chromosome"/>
</dbReference>
<gene>
    <name evidence="6" type="ORF">TL08_07980</name>
</gene>
<dbReference type="KEGG" id="ahm:TL08_07980"/>
<accession>A0AAC9MWN9</accession>
<evidence type="ECO:0000256" key="4">
    <source>
        <dbReference type="PIRSR" id="PIRSR004846-1"/>
    </source>
</evidence>
<evidence type="ECO:0000313" key="7">
    <source>
        <dbReference type="Proteomes" id="UP000095210"/>
    </source>
</evidence>
<dbReference type="NCBIfam" id="TIGR01256">
    <property type="entry name" value="modA"/>
    <property type="match status" value="1"/>
</dbReference>
<dbReference type="PANTHER" id="PTHR30632:SF0">
    <property type="entry name" value="SULFATE-BINDING PROTEIN"/>
    <property type="match status" value="1"/>
</dbReference>
<protein>
    <submittedName>
        <fullName evidence="6">Molybdenum ABC transporter, periplasmic molybdate-binding protein</fullName>
    </submittedName>
</protein>
<name>A0AAC9MWN9_9PSEU</name>
<dbReference type="AlphaFoldDB" id="A0AAC9MWN9"/>
<keyword evidence="3 5" id="KW-0732">Signal</keyword>
<dbReference type="EMBL" id="CP014859">
    <property type="protein sequence ID" value="AOS62413.1"/>
    <property type="molecule type" value="Genomic_DNA"/>
</dbReference>
<dbReference type="SUPFAM" id="SSF53850">
    <property type="entry name" value="Periplasmic binding protein-like II"/>
    <property type="match status" value="1"/>
</dbReference>
<dbReference type="GO" id="GO:0015689">
    <property type="term" value="P:molybdate ion transport"/>
    <property type="evidence" value="ECO:0007669"/>
    <property type="project" value="InterPro"/>
</dbReference>
<dbReference type="InterPro" id="IPR050682">
    <property type="entry name" value="ModA/WtpA"/>
</dbReference>
<dbReference type="PIRSF" id="PIRSF004846">
    <property type="entry name" value="ModA"/>
    <property type="match status" value="1"/>
</dbReference>
<dbReference type="InterPro" id="IPR005950">
    <property type="entry name" value="ModA"/>
</dbReference>
<feature type="binding site" evidence="4">
    <location>
        <position position="194"/>
    </location>
    <ligand>
        <name>molybdate</name>
        <dbReference type="ChEBI" id="CHEBI:36264"/>
    </ligand>
</feature>
<dbReference type="RefSeq" id="WP_069847788.1">
    <property type="nucleotide sequence ID" value="NZ_CP014859.1"/>
</dbReference>
<feature type="binding site" evidence="4">
    <location>
        <position position="176"/>
    </location>
    <ligand>
        <name>molybdate</name>
        <dbReference type="ChEBI" id="CHEBI:36264"/>
    </ligand>
</feature>
<feature type="binding site" evidence="4">
    <location>
        <position position="73"/>
    </location>
    <ligand>
        <name>molybdate</name>
        <dbReference type="ChEBI" id="CHEBI:36264"/>
    </ligand>
</feature>
<keyword evidence="7" id="KW-1185">Reference proteome</keyword>
<dbReference type="GO" id="GO:0046872">
    <property type="term" value="F:metal ion binding"/>
    <property type="evidence" value="ECO:0007669"/>
    <property type="project" value="UniProtKB-KW"/>
</dbReference>
<feature type="binding site" evidence="4">
    <location>
        <position position="45"/>
    </location>
    <ligand>
        <name>molybdate</name>
        <dbReference type="ChEBI" id="CHEBI:36264"/>
    </ligand>
</feature>
<dbReference type="Gene3D" id="3.40.190.10">
    <property type="entry name" value="Periplasmic binding protein-like II"/>
    <property type="match status" value="2"/>
</dbReference>
<proteinExistence type="inferred from homology"/>
<dbReference type="Pfam" id="PF13531">
    <property type="entry name" value="SBP_bac_11"/>
    <property type="match status" value="1"/>
</dbReference>
<reference evidence="7" key="1">
    <citation type="submission" date="2016-03" db="EMBL/GenBank/DDBJ databases">
        <title>Complete genome sequence of the type strain Actinoalloteichus hymeniacidonis DSM 45092.</title>
        <authorList>
            <person name="Schaffert L."/>
            <person name="Albersmeier A."/>
            <person name="Winkler A."/>
            <person name="Kalinowski J."/>
            <person name="Zotchev S."/>
            <person name="Ruckert C."/>
        </authorList>
    </citation>
    <scope>NUCLEOTIDE SEQUENCE [LARGE SCALE GENOMIC DNA]</scope>
    <source>
        <strain evidence="7">HPA177(T) (DSM 45092(T))</strain>
    </source>
</reference>